<gene>
    <name evidence="2" type="ORF">LX80_01921</name>
</gene>
<comment type="caution">
    <text evidence="2">The sequence shown here is derived from an EMBL/GenBank/DDBJ whole genome shotgun (WGS) entry which is preliminary data.</text>
</comment>
<dbReference type="OrthoDB" id="9806357at2"/>
<name>A0A2W7RNR9_9BACT</name>
<dbReference type="RefSeq" id="WP_111295669.1">
    <property type="nucleotide sequence ID" value="NZ_QKZV01000005.1"/>
</dbReference>
<keyword evidence="3" id="KW-1185">Reference proteome</keyword>
<sequence>MKSILFIVGVLWLFAAEILRVYFIMPFPGSQQMNSIDLAYFISTHIVLLRLIGYALISYPILEYYRGKAWFPKLIVVLLGIAYIAVFYLFNYRFQADKMFYKAQHQWFANATNDTTYKNSLVIGVVINGIAKAYPLQIIGYHHQIADSIGSVPILVTYCTVCRTGRVYSPEVNGKKETFRLVGMDHFNAMFEDSTTKSWWRQATGEAIAGPLKGQQLKELPCNQLTLAAWLMEYPNSLILQPDEKFKKQYAELKNYDKGTVKSKLEKRDSASWKPKSWVVGIIQHNKAKAYDWNTLTQQQVLNDEIDNEPIAIVLESDTASFHAFHTDFGNNVLRFQKYANNLLIDTTTHTIWNMAGECVEGPSKGARLQPVQCYQEFWHSWKTFHPNTMVYR</sequence>
<dbReference type="EMBL" id="QKZV01000005">
    <property type="protein sequence ID" value="PZX62438.1"/>
    <property type="molecule type" value="Genomic_DNA"/>
</dbReference>
<dbReference type="InterPro" id="IPR021516">
    <property type="entry name" value="DUF3179"/>
</dbReference>
<organism evidence="2 3">
    <name type="scientific">Hydrotalea sandarakina</name>
    <dbReference type="NCBI Taxonomy" id="1004304"/>
    <lineage>
        <taxon>Bacteria</taxon>
        <taxon>Pseudomonadati</taxon>
        <taxon>Bacteroidota</taxon>
        <taxon>Chitinophagia</taxon>
        <taxon>Chitinophagales</taxon>
        <taxon>Chitinophagaceae</taxon>
        <taxon>Hydrotalea</taxon>
    </lineage>
</organism>
<dbReference type="Pfam" id="PF11376">
    <property type="entry name" value="DUF3179"/>
    <property type="match status" value="1"/>
</dbReference>
<protein>
    <submittedName>
        <fullName evidence="2">Uncharacterized protein DUF3179</fullName>
    </submittedName>
</protein>
<dbReference type="AlphaFoldDB" id="A0A2W7RNR9"/>
<keyword evidence="1" id="KW-0812">Transmembrane</keyword>
<keyword evidence="1" id="KW-1133">Transmembrane helix</keyword>
<reference evidence="2 3" key="1">
    <citation type="submission" date="2018-06" db="EMBL/GenBank/DDBJ databases">
        <title>Genomic Encyclopedia of Archaeal and Bacterial Type Strains, Phase II (KMG-II): from individual species to whole genera.</title>
        <authorList>
            <person name="Goeker M."/>
        </authorList>
    </citation>
    <scope>NUCLEOTIDE SEQUENCE [LARGE SCALE GENOMIC DNA]</scope>
    <source>
        <strain evidence="2 3">DSM 23241</strain>
    </source>
</reference>
<proteinExistence type="predicted"/>
<evidence type="ECO:0000313" key="3">
    <source>
        <dbReference type="Proteomes" id="UP000249720"/>
    </source>
</evidence>
<feature type="transmembrane region" description="Helical" evidence="1">
    <location>
        <begin position="69"/>
        <end position="90"/>
    </location>
</feature>
<dbReference type="Proteomes" id="UP000249720">
    <property type="component" value="Unassembled WGS sequence"/>
</dbReference>
<keyword evidence="1" id="KW-0472">Membrane</keyword>
<accession>A0A2W7RNR9</accession>
<evidence type="ECO:0000256" key="1">
    <source>
        <dbReference type="SAM" id="Phobius"/>
    </source>
</evidence>
<evidence type="ECO:0000313" key="2">
    <source>
        <dbReference type="EMBL" id="PZX62438.1"/>
    </source>
</evidence>
<feature type="transmembrane region" description="Helical" evidence="1">
    <location>
        <begin position="36"/>
        <end position="57"/>
    </location>
</feature>